<comment type="caution">
    <text evidence="9">The sequence shown here is derived from an EMBL/GenBank/DDBJ whole genome shotgun (WGS) entry which is preliminary data.</text>
</comment>
<sequence>MAENGQWMEQMTRKELIWATIAGVAIQGPILGMMGFSFLTSLILLVFTSPLLILFSPLLLGAASVFVIAMAGFGVAGITGVFGLSSFVVVYRSLMKGRKMATVQPAEMEQQQHTEVPVIFHTGTVDRIEPDEALKVQQQGTTTEPVTVDRMVELFESLKEHPHDTTTADVTIITVVDESEYRPSSDYLQQNVHTHIPAEINNIRVQE</sequence>
<gene>
    <name evidence="9" type="ORF">RND71_024100</name>
</gene>
<keyword evidence="4" id="KW-0551">Lipid droplet</keyword>
<evidence type="ECO:0000256" key="5">
    <source>
        <dbReference type="ARBA" id="ARBA00022692"/>
    </source>
</evidence>
<name>A0AAE1RQ03_9SOLA</name>
<keyword evidence="5 8" id="KW-0812">Transmembrane</keyword>
<dbReference type="PANTHER" id="PTHR33203:SF37">
    <property type="entry name" value="GLYCINE-RICH PROTEIN _ OLEOSIN"/>
    <property type="match status" value="1"/>
</dbReference>
<dbReference type="InterPro" id="IPR000136">
    <property type="entry name" value="Oleosin"/>
</dbReference>
<accession>A0AAE1RQ03</accession>
<evidence type="ECO:0000313" key="10">
    <source>
        <dbReference type="Proteomes" id="UP001291623"/>
    </source>
</evidence>
<evidence type="ECO:0008006" key="11">
    <source>
        <dbReference type="Google" id="ProtNLM"/>
    </source>
</evidence>
<dbReference type="PANTHER" id="PTHR33203">
    <property type="entry name" value="OLEOSIN"/>
    <property type="match status" value="1"/>
</dbReference>
<dbReference type="AlphaFoldDB" id="A0AAE1RQ03"/>
<evidence type="ECO:0000256" key="3">
    <source>
        <dbReference type="ARBA" id="ARBA00010858"/>
    </source>
</evidence>
<dbReference type="GO" id="GO:0009791">
    <property type="term" value="P:post-embryonic development"/>
    <property type="evidence" value="ECO:0007669"/>
    <property type="project" value="UniProtKB-ARBA"/>
</dbReference>
<feature type="transmembrane region" description="Helical" evidence="8">
    <location>
        <begin position="42"/>
        <end position="60"/>
    </location>
</feature>
<dbReference type="Proteomes" id="UP001291623">
    <property type="component" value="Unassembled WGS sequence"/>
</dbReference>
<keyword evidence="7 8" id="KW-0472">Membrane</keyword>
<dbReference type="EMBL" id="JAVYJV010000013">
    <property type="protein sequence ID" value="KAK4355129.1"/>
    <property type="molecule type" value="Genomic_DNA"/>
</dbReference>
<evidence type="ECO:0000256" key="2">
    <source>
        <dbReference type="ARBA" id="ARBA00004502"/>
    </source>
</evidence>
<dbReference type="GO" id="GO:0012511">
    <property type="term" value="C:monolayer-surrounded lipid storage body"/>
    <property type="evidence" value="ECO:0007669"/>
    <property type="project" value="InterPro"/>
</dbReference>
<comment type="subcellular location">
    <subcellularLocation>
        <location evidence="2">Lipid droplet</location>
    </subcellularLocation>
    <subcellularLocation>
        <location evidence="1">Membrane</location>
        <topology evidence="1">Multi-pass membrane protein</topology>
    </subcellularLocation>
</comment>
<keyword evidence="6 8" id="KW-1133">Transmembrane helix</keyword>
<dbReference type="GO" id="GO:0048608">
    <property type="term" value="P:reproductive structure development"/>
    <property type="evidence" value="ECO:0007669"/>
    <property type="project" value="UniProtKB-ARBA"/>
</dbReference>
<comment type="similarity">
    <text evidence="3">Belongs to the oleosin family.</text>
</comment>
<evidence type="ECO:0000256" key="7">
    <source>
        <dbReference type="ARBA" id="ARBA00023136"/>
    </source>
</evidence>
<dbReference type="Pfam" id="PF01277">
    <property type="entry name" value="Oleosin"/>
    <property type="match status" value="1"/>
</dbReference>
<feature type="transmembrane region" description="Helical" evidence="8">
    <location>
        <begin position="66"/>
        <end position="91"/>
    </location>
</feature>
<evidence type="ECO:0000256" key="8">
    <source>
        <dbReference type="SAM" id="Phobius"/>
    </source>
</evidence>
<evidence type="ECO:0000313" key="9">
    <source>
        <dbReference type="EMBL" id="KAK4355129.1"/>
    </source>
</evidence>
<organism evidence="9 10">
    <name type="scientific">Anisodus tanguticus</name>
    <dbReference type="NCBI Taxonomy" id="243964"/>
    <lineage>
        <taxon>Eukaryota</taxon>
        <taxon>Viridiplantae</taxon>
        <taxon>Streptophyta</taxon>
        <taxon>Embryophyta</taxon>
        <taxon>Tracheophyta</taxon>
        <taxon>Spermatophyta</taxon>
        <taxon>Magnoliopsida</taxon>
        <taxon>eudicotyledons</taxon>
        <taxon>Gunneridae</taxon>
        <taxon>Pentapetalae</taxon>
        <taxon>asterids</taxon>
        <taxon>lamiids</taxon>
        <taxon>Solanales</taxon>
        <taxon>Solanaceae</taxon>
        <taxon>Solanoideae</taxon>
        <taxon>Hyoscyameae</taxon>
        <taxon>Anisodus</taxon>
    </lineage>
</organism>
<evidence type="ECO:0000256" key="1">
    <source>
        <dbReference type="ARBA" id="ARBA00004141"/>
    </source>
</evidence>
<dbReference type="GO" id="GO:0016020">
    <property type="term" value="C:membrane"/>
    <property type="evidence" value="ECO:0007669"/>
    <property type="project" value="UniProtKB-SubCell"/>
</dbReference>
<evidence type="ECO:0000256" key="4">
    <source>
        <dbReference type="ARBA" id="ARBA00022677"/>
    </source>
</evidence>
<reference evidence="9" key="1">
    <citation type="submission" date="2023-12" db="EMBL/GenBank/DDBJ databases">
        <title>Genome assembly of Anisodus tanguticus.</title>
        <authorList>
            <person name="Wang Y.-J."/>
        </authorList>
    </citation>
    <scope>NUCLEOTIDE SEQUENCE</scope>
    <source>
        <strain evidence="9">KB-2021</strain>
        <tissue evidence="9">Leaf</tissue>
    </source>
</reference>
<dbReference type="GO" id="GO:0019915">
    <property type="term" value="P:lipid storage"/>
    <property type="evidence" value="ECO:0007669"/>
    <property type="project" value="TreeGrafter"/>
</dbReference>
<feature type="transmembrane region" description="Helical" evidence="8">
    <location>
        <begin position="16"/>
        <end position="35"/>
    </location>
</feature>
<keyword evidence="10" id="KW-1185">Reference proteome</keyword>
<evidence type="ECO:0000256" key="6">
    <source>
        <dbReference type="ARBA" id="ARBA00022989"/>
    </source>
</evidence>
<protein>
    <recommendedName>
        <fullName evidence="11">Oleosin</fullName>
    </recommendedName>
</protein>
<proteinExistence type="inferred from homology"/>